<keyword evidence="6" id="KW-0479">Metal-binding</keyword>
<evidence type="ECO:0000256" key="4">
    <source>
        <dbReference type="ARBA" id="ARBA00019403"/>
    </source>
</evidence>
<comment type="similarity">
    <text evidence="2">Belongs to the uracil-DNA glycosylase (UDG) superfamily. Type 4 (UDGa) family.</text>
</comment>
<evidence type="ECO:0000256" key="5">
    <source>
        <dbReference type="ARBA" id="ARBA00022485"/>
    </source>
</evidence>
<evidence type="ECO:0000256" key="3">
    <source>
        <dbReference type="ARBA" id="ARBA00012030"/>
    </source>
</evidence>
<dbReference type="Pfam" id="PF03167">
    <property type="entry name" value="UDG"/>
    <property type="match status" value="1"/>
</dbReference>
<evidence type="ECO:0000313" key="15">
    <source>
        <dbReference type="Proteomes" id="UP001555786"/>
    </source>
</evidence>
<dbReference type="InterPro" id="IPR005273">
    <property type="entry name" value="Ura-DNA_glyco_family4"/>
</dbReference>
<keyword evidence="10" id="KW-0411">Iron-sulfur</keyword>
<dbReference type="SMART" id="SM00987">
    <property type="entry name" value="UreE_C"/>
    <property type="match status" value="1"/>
</dbReference>
<dbReference type="SMART" id="SM00986">
    <property type="entry name" value="UDG"/>
    <property type="match status" value="1"/>
</dbReference>
<evidence type="ECO:0000256" key="10">
    <source>
        <dbReference type="ARBA" id="ARBA00023014"/>
    </source>
</evidence>
<dbReference type="InterPro" id="IPR051536">
    <property type="entry name" value="UDG_Type-4/5"/>
</dbReference>
<dbReference type="InterPro" id="IPR005122">
    <property type="entry name" value="Uracil-DNA_glycosylase-like"/>
</dbReference>
<proteinExistence type="inferred from homology"/>
<name>A0ABV3PWN1_9HYPH</name>
<keyword evidence="7" id="KW-0227">DNA damage</keyword>
<evidence type="ECO:0000256" key="2">
    <source>
        <dbReference type="ARBA" id="ARBA00006521"/>
    </source>
</evidence>
<dbReference type="PANTHER" id="PTHR33693">
    <property type="entry name" value="TYPE-5 URACIL-DNA GLYCOSYLASE"/>
    <property type="match status" value="1"/>
</dbReference>
<dbReference type="CDD" id="cd10030">
    <property type="entry name" value="UDG-F4_TTUDGA_SPO1dp_like"/>
    <property type="match status" value="1"/>
</dbReference>
<dbReference type="Gene3D" id="3.40.470.10">
    <property type="entry name" value="Uracil-DNA glycosylase-like domain"/>
    <property type="match status" value="1"/>
</dbReference>
<dbReference type="RefSeq" id="WP_367626598.1">
    <property type="nucleotide sequence ID" value="NZ_JBFNQD010000021.1"/>
</dbReference>
<accession>A0ABV3PWN1</accession>
<sequence>MPPEQIVALLQWYADMGVDVAIGDEPLDRFAESAQATPASSPMRSAPNPDPARRPPAATAQPRMASPAPTLLTTSPDAVELAAREQARSARTLDELRDLLERFDGCALKATANRLVFADGAPDAEVMFVGEAPGRDEDIQGKPFVGRSGQLLDRMLTAIGLDRTKAYIANVVPWRPPGNRDPTPQETTICRPFIERQIELVAPKVLVCLGARSAQALLGVTDGILKLRGRWLDYDLGGQRIRAIATLHPAYLLRQPVQKRLAWRDFRAIRTALEQDAP</sequence>
<gene>
    <name evidence="14" type="ORF">ABXS05_31110</name>
</gene>
<dbReference type="EMBL" id="JBFNQD010000021">
    <property type="protein sequence ID" value="MEW9310029.1"/>
    <property type="molecule type" value="Genomic_DNA"/>
</dbReference>
<evidence type="ECO:0000256" key="1">
    <source>
        <dbReference type="ARBA" id="ARBA00001400"/>
    </source>
</evidence>
<organism evidence="14 15">
    <name type="scientific">Labrys neptuniae</name>
    <dbReference type="NCBI Taxonomy" id="376174"/>
    <lineage>
        <taxon>Bacteria</taxon>
        <taxon>Pseudomonadati</taxon>
        <taxon>Pseudomonadota</taxon>
        <taxon>Alphaproteobacteria</taxon>
        <taxon>Hyphomicrobiales</taxon>
        <taxon>Xanthobacteraceae</taxon>
        <taxon>Labrys</taxon>
    </lineage>
</organism>
<dbReference type="EC" id="3.2.2.27" evidence="3"/>
<comment type="catalytic activity">
    <reaction evidence="1">
        <text>Hydrolyzes single-stranded DNA or mismatched double-stranded DNA and polynucleotides, releasing free uracil.</text>
        <dbReference type="EC" id="3.2.2.27"/>
    </reaction>
</comment>
<dbReference type="InterPro" id="IPR036895">
    <property type="entry name" value="Uracil-DNA_glycosylase-like_sf"/>
</dbReference>
<keyword evidence="9" id="KW-0408">Iron</keyword>
<reference evidence="14 15" key="1">
    <citation type="submission" date="2024-07" db="EMBL/GenBank/DDBJ databases">
        <title>Description of Labrys sedimenti sp. nov., isolated from a diclofenac-degrading enrichment culture.</title>
        <authorList>
            <person name="Tancsics A."/>
            <person name="Csepanyi A."/>
        </authorList>
    </citation>
    <scope>NUCLEOTIDE SEQUENCE [LARGE SCALE GENOMIC DNA]</scope>
    <source>
        <strain evidence="14 15">LMG 23578</strain>
    </source>
</reference>
<evidence type="ECO:0000256" key="9">
    <source>
        <dbReference type="ARBA" id="ARBA00023004"/>
    </source>
</evidence>
<evidence type="ECO:0000313" key="14">
    <source>
        <dbReference type="EMBL" id="MEW9310029.1"/>
    </source>
</evidence>
<dbReference type="PANTHER" id="PTHR33693:SF1">
    <property type="entry name" value="TYPE-4 URACIL-DNA GLYCOSYLASE"/>
    <property type="match status" value="1"/>
</dbReference>
<evidence type="ECO:0000256" key="8">
    <source>
        <dbReference type="ARBA" id="ARBA00022801"/>
    </source>
</evidence>
<evidence type="ECO:0000256" key="12">
    <source>
        <dbReference type="SAM" id="MobiDB-lite"/>
    </source>
</evidence>
<feature type="compositionally biased region" description="Polar residues" evidence="12">
    <location>
        <begin position="34"/>
        <end position="43"/>
    </location>
</feature>
<keyword evidence="15" id="KW-1185">Reference proteome</keyword>
<dbReference type="SUPFAM" id="SSF52141">
    <property type="entry name" value="Uracil-DNA glycosylase-like"/>
    <property type="match status" value="1"/>
</dbReference>
<keyword evidence="8" id="KW-0378">Hydrolase</keyword>
<dbReference type="Proteomes" id="UP001555786">
    <property type="component" value="Unassembled WGS sequence"/>
</dbReference>
<dbReference type="NCBIfam" id="TIGR00758">
    <property type="entry name" value="UDG_fam4"/>
    <property type="match status" value="1"/>
</dbReference>
<protein>
    <recommendedName>
        <fullName evidence="4">Type-4 uracil-DNA glycosylase</fullName>
        <ecNumber evidence="3">3.2.2.27</ecNumber>
    </recommendedName>
</protein>
<feature type="domain" description="Uracil-DNA glycosylase-like" evidence="13">
    <location>
        <begin position="117"/>
        <end position="267"/>
    </location>
</feature>
<evidence type="ECO:0000259" key="13">
    <source>
        <dbReference type="SMART" id="SM00986"/>
    </source>
</evidence>
<evidence type="ECO:0000256" key="7">
    <source>
        <dbReference type="ARBA" id="ARBA00022763"/>
    </source>
</evidence>
<feature type="compositionally biased region" description="Low complexity" evidence="12">
    <location>
        <begin position="55"/>
        <end position="65"/>
    </location>
</feature>
<evidence type="ECO:0000256" key="6">
    <source>
        <dbReference type="ARBA" id="ARBA00022723"/>
    </source>
</evidence>
<evidence type="ECO:0000256" key="11">
    <source>
        <dbReference type="ARBA" id="ARBA00023204"/>
    </source>
</evidence>
<keyword evidence="11" id="KW-0234">DNA repair</keyword>
<comment type="caution">
    <text evidence="14">The sequence shown here is derived from an EMBL/GenBank/DDBJ whole genome shotgun (WGS) entry which is preliminary data.</text>
</comment>
<feature type="region of interest" description="Disordered" evidence="12">
    <location>
        <begin position="29"/>
        <end position="74"/>
    </location>
</feature>
<keyword evidence="5" id="KW-0004">4Fe-4S</keyword>